<evidence type="ECO:0000313" key="3">
    <source>
        <dbReference type="Proteomes" id="UP001218362"/>
    </source>
</evidence>
<sequence>MEMLHAASSFAGDLLERTSSTARVQAMVQLSLTPAFLLAAIGAFINVMNQRLTWIVERVYLLENRQEKEIPDSEIEQLPVLRQRRKFAHVAINLCTAAALLICLVVALTFVSAFVKPPMGTYVAGCWIVAMGLVFAGLLSFLMETRFATRSIWATRALSRKLESKGDPAGE</sequence>
<protein>
    <submittedName>
        <fullName evidence="2">DUF2721 domain-containing protein</fullName>
    </submittedName>
</protein>
<feature type="transmembrane region" description="Helical" evidence="1">
    <location>
        <begin position="26"/>
        <end position="48"/>
    </location>
</feature>
<gene>
    <name evidence="2" type="ORF">P0Y56_00345</name>
</gene>
<dbReference type="InterPro" id="IPR021279">
    <property type="entry name" value="DUF2721"/>
</dbReference>
<accession>A0AAJ5X9W4</accession>
<feature type="transmembrane region" description="Helical" evidence="1">
    <location>
        <begin position="121"/>
        <end position="142"/>
    </location>
</feature>
<dbReference type="Pfam" id="PF11026">
    <property type="entry name" value="DUF2721"/>
    <property type="match status" value="1"/>
</dbReference>
<proteinExistence type="predicted"/>
<keyword evidence="1" id="KW-1133">Transmembrane helix</keyword>
<name>A0AAJ5X9W4_9SPHN</name>
<dbReference type="EMBL" id="CP119316">
    <property type="protein sequence ID" value="WEK46774.1"/>
    <property type="molecule type" value="Genomic_DNA"/>
</dbReference>
<reference evidence="2" key="1">
    <citation type="submission" date="2023-03" db="EMBL/GenBank/DDBJ databases">
        <title>Andean soil-derived lignocellulolytic bacterial consortium as a source of novel taxa and putative plastic-active enzymes.</title>
        <authorList>
            <person name="Diaz-Garcia L."/>
            <person name="Chuvochina M."/>
            <person name="Feuerriegel G."/>
            <person name="Bunk B."/>
            <person name="Sproer C."/>
            <person name="Streit W.R."/>
            <person name="Rodriguez L.M."/>
            <person name="Overmann J."/>
            <person name="Jimenez D.J."/>
        </authorList>
    </citation>
    <scope>NUCLEOTIDE SEQUENCE</scope>
    <source>
        <strain evidence="2">MAG 26</strain>
    </source>
</reference>
<keyword evidence="1" id="KW-0812">Transmembrane</keyword>
<keyword evidence="1" id="KW-0472">Membrane</keyword>
<organism evidence="2 3">
    <name type="scientific">Candidatus Andeanibacterium colombiense</name>
    <dbReference type="NCBI Taxonomy" id="3121345"/>
    <lineage>
        <taxon>Bacteria</taxon>
        <taxon>Pseudomonadati</taxon>
        <taxon>Pseudomonadota</taxon>
        <taxon>Alphaproteobacteria</taxon>
        <taxon>Sphingomonadales</taxon>
        <taxon>Sphingomonadaceae</taxon>
        <taxon>Candidatus Andeanibacterium</taxon>
    </lineage>
</organism>
<dbReference type="AlphaFoldDB" id="A0AAJ5X9W4"/>
<evidence type="ECO:0000313" key="2">
    <source>
        <dbReference type="EMBL" id="WEK46774.1"/>
    </source>
</evidence>
<evidence type="ECO:0000256" key="1">
    <source>
        <dbReference type="SAM" id="Phobius"/>
    </source>
</evidence>
<feature type="transmembrane region" description="Helical" evidence="1">
    <location>
        <begin position="90"/>
        <end position="115"/>
    </location>
</feature>
<dbReference type="Proteomes" id="UP001218362">
    <property type="component" value="Chromosome"/>
</dbReference>
<dbReference type="KEGG" id="acob:P0Y56_00345"/>